<dbReference type="GO" id="GO:0006633">
    <property type="term" value="P:fatty acid biosynthetic process"/>
    <property type="evidence" value="ECO:0007669"/>
    <property type="project" value="TreeGrafter"/>
</dbReference>
<dbReference type="SMART" id="SM00827">
    <property type="entry name" value="PKS_AT"/>
    <property type="match status" value="1"/>
</dbReference>
<dbReference type="PIRSF" id="PIRSF000446">
    <property type="entry name" value="Mct"/>
    <property type="match status" value="1"/>
</dbReference>
<dbReference type="GO" id="GO:0004314">
    <property type="term" value="F:[acyl-carrier-protein] S-malonyltransferase activity"/>
    <property type="evidence" value="ECO:0007669"/>
    <property type="project" value="UniProtKB-EC"/>
</dbReference>
<feature type="domain" description="Malonyl-CoA:ACP transacylase (MAT)" evidence="6">
    <location>
        <begin position="6"/>
        <end position="306"/>
    </location>
</feature>
<keyword evidence="2 4" id="KW-0012">Acyltransferase</keyword>
<dbReference type="InterPro" id="IPR016035">
    <property type="entry name" value="Acyl_Trfase/lysoPLipase"/>
</dbReference>
<feature type="active site" evidence="5">
    <location>
        <position position="198"/>
    </location>
</feature>
<evidence type="ECO:0000256" key="1">
    <source>
        <dbReference type="ARBA" id="ARBA00022679"/>
    </source>
</evidence>
<dbReference type="PANTHER" id="PTHR42681:SF1">
    <property type="entry name" value="MALONYL-COA-ACYL CARRIER PROTEIN TRANSACYLASE, MITOCHONDRIAL"/>
    <property type="match status" value="1"/>
</dbReference>
<name>A0A0R1FHY0_9LACO</name>
<evidence type="ECO:0000256" key="4">
    <source>
        <dbReference type="PIRNR" id="PIRNR000446"/>
    </source>
</evidence>
<dbReference type="Proteomes" id="UP000051181">
    <property type="component" value="Unassembled WGS sequence"/>
</dbReference>
<organism evidence="7 8">
    <name type="scientific">Loigolactobacillus coryniformis subsp. coryniformis KCTC 3167 = DSM 20001</name>
    <dbReference type="NCBI Taxonomy" id="913848"/>
    <lineage>
        <taxon>Bacteria</taxon>
        <taxon>Bacillati</taxon>
        <taxon>Bacillota</taxon>
        <taxon>Bacilli</taxon>
        <taxon>Lactobacillales</taxon>
        <taxon>Lactobacillaceae</taxon>
        <taxon>Loigolactobacillus</taxon>
    </lineage>
</organism>
<dbReference type="Pfam" id="PF00698">
    <property type="entry name" value="Acyl_transf_1"/>
    <property type="match status" value="1"/>
</dbReference>
<dbReference type="InterPro" id="IPR016036">
    <property type="entry name" value="Malonyl_transacylase_ACP-bd"/>
</dbReference>
<dbReference type="PATRIC" id="fig|913848.6.peg.2383"/>
<evidence type="ECO:0000313" key="7">
    <source>
        <dbReference type="EMBL" id="KRK18778.1"/>
    </source>
</evidence>
<dbReference type="Gene3D" id="3.40.366.10">
    <property type="entry name" value="Malonyl-Coenzyme A Acyl Carrier Protein, domain 2"/>
    <property type="match status" value="1"/>
</dbReference>
<comment type="similarity">
    <text evidence="4">Belongs to the fabD family.</text>
</comment>
<dbReference type="NCBIfam" id="TIGR00128">
    <property type="entry name" value="fabD"/>
    <property type="match status" value="1"/>
</dbReference>
<feature type="active site" evidence="5">
    <location>
        <position position="89"/>
    </location>
</feature>
<accession>A0A0R1FHY0</accession>
<dbReference type="Gene3D" id="3.30.70.250">
    <property type="entry name" value="Malonyl-CoA ACP transacylase, ACP-binding"/>
    <property type="match status" value="1"/>
</dbReference>
<sequence>MQVAYLFSGQGAERAGMGAAFYQQNAQFKQAFDQASQILGIDLPQLCFTADQRLQTTAYAQPALVALNWAIYQAVQAELPSAQALLGLSLGEYGALIAGGQLSVVNGLTLVKARGRLMAQACQTNPGAMAVVLKARAEQIEAACVVGQQSGLVAVANYNSPQQVVLSGTTAGVTAASNYLREHGVKRVLPLAVSGAFHTPLMQSAATAFKPYLTQSRFATGTVPVWSNTTVAPFTATKLAATLNRQMVQPTHFAACVTGLSNQGIDTFIELGPAPVLSRLVKQTLPTAKIYQIADPQTLAVTVTELEVAHGSNR</sequence>
<dbReference type="InterPro" id="IPR004410">
    <property type="entry name" value="Malonyl_CoA-ACP_transAc_FabD"/>
</dbReference>
<dbReference type="InterPro" id="IPR050858">
    <property type="entry name" value="Mal-CoA-ACP_Trans/PKS_FabD"/>
</dbReference>
<reference evidence="7 8" key="1">
    <citation type="journal article" date="2015" name="Genome Announc.">
        <title>Expanding the biotechnology potential of lactobacilli through comparative genomics of 213 strains and associated genera.</title>
        <authorList>
            <person name="Sun Z."/>
            <person name="Harris H.M."/>
            <person name="McCann A."/>
            <person name="Guo C."/>
            <person name="Argimon S."/>
            <person name="Zhang W."/>
            <person name="Yang X."/>
            <person name="Jeffery I.B."/>
            <person name="Cooney J.C."/>
            <person name="Kagawa T.F."/>
            <person name="Liu W."/>
            <person name="Song Y."/>
            <person name="Salvetti E."/>
            <person name="Wrobel A."/>
            <person name="Rasinkangas P."/>
            <person name="Parkhill J."/>
            <person name="Rea M.C."/>
            <person name="O'Sullivan O."/>
            <person name="Ritari J."/>
            <person name="Douillard F.P."/>
            <person name="Paul Ross R."/>
            <person name="Yang R."/>
            <person name="Briner A.E."/>
            <person name="Felis G.E."/>
            <person name="de Vos W.M."/>
            <person name="Barrangou R."/>
            <person name="Klaenhammer T.R."/>
            <person name="Caufield P.W."/>
            <person name="Cui Y."/>
            <person name="Zhang H."/>
            <person name="O'Toole P.W."/>
        </authorList>
    </citation>
    <scope>NUCLEOTIDE SEQUENCE [LARGE SCALE GENOMIC DNA]</scope>
    <source>
        <strain evidence="7 8">DSM 20001</strain>
    </source>
</reference>
<dbReference type="InterPro" id="IPR024925">
    <property type="entry name" value="Malonyl_CoA-ACP_transAc"/>
</dbReference>
<dbReference type="EMBL" id="AZCN01000008">
    <property type="protein sequence ID" value="KRK18778.1"/>
    <property type="molecule type" value="Genomic_DNA"/>
</dbReference>
<comment type="caution">
    <text evidence="7">The sequence shown here is derived from an EMBL/GenBank/DDBJ whole genome shotgun (WGS) entry which is preliminary data.</text>
</comment>
<dbReference type="RefSeq" id="WP_010011410.1">
    <property type="nucleotide sequence ID" value="NZ_AZCN01000008.1"/>
</dbReference>
<dbReference type="EC" id="2.3.1.39" evidence="4"/>
<dbReference type="FunFam" id="3.30.70.250:FF:000001">
    <property type="entry name" value="Malonyl CoA-acyl carrier protein transacylase"/>
    <property type="match status" value="1"/>
</dbReference>
<dbReference type="InterPro" id="IPR014043">
    <property type="entry name" value="Acyl_transferase_dom"/>
</dbReference>
<protein>
    <recommendedName>
        <fullName evidence="4">Malonyl CoA-acyl carrier protein transacylase</fullName>
        <ecNumber evidence="4">2.3.1.39</ecNumber>
    </recommendedName>
</protein>
<dbReference type="SUPFAM" id="SSF52151">
    <property type="entry name" value="FabD/lysophospholipase-like"/>
    <property type="match status" value="1"/>
</dbReference>
<dbReference type="eggNOG" id="COG0331">
    <property type="taxonomic scope" value="Bacteria"/>
</dbReference>
<dbReference type="AlphaFoldDB" id="A0A0R1FHY0"/>
<proteinExistence type="inferred from homology"/>
<gene>
    <name evidence="7" type="ORF">FD22_GL002333</name>
</gene>
<dbReference type="PANTHER" id="PTHR42681">
    <property type="entry name" value="MALONYL-COA-ACYL CARRIER PROTEIN TRANSACYLASE, MITOCHONDRIAL"/>
    <property type="match status" value="1"/>
</dbReference>
<dbReference type="GO" id="GO:0005829">
    <property type="term" value="C:cytosol"/>
    <property type="evidence" value="ECO:0007669"/>
    <property type="project" value="TreeGrafter"/>
</dbReference>
<comment type="catalytic activity">
    <reaction evidence="3 4">
        <text>holo-[ACP] + malonyl-CoA = malonyl-[ACP] + CoA</text>
        <dbReference type="Rhea" id="RHEA:41792"/>
        <dbReference type="Rhea" id="RHEA-COMP:9623"/>
        <dbReference type="Rhea" id="RHEA-COMP:9685"/>
        <dbReference type="ChEBI" id="CHEBI:57287"/>
        <dbReference type="ChEBI" id="CHEBI:57384"/>
        <dbReference type="ChEBI" id="CHEBI:64479"/>
        <dbReference type="ChEBI" id="CHEBI:78449"/>
        <dbReference type="EC" id="2.3.1.39"/>
    </reaction>
</comment>
<evidence type="ECO:0000256" key="5">
    <source>
        <dbReference type="PIRSR" id="PIRSR000446-1"/>
    </source>
</evidence>
<dbReference type="GeneID" id="65915928"/>
<keyword evidence="1 4" id="KW-0808">Transferase</keyword>
<evidence type="ECO:0000259" key="6">
    <source>
        <dbReference type="SMART" id="SM00827"/>
    </source>
</evidence>
<evidence type="ECO:0000256" key="2">
    <source>
        <dbReference type="ARBA" id="ARBA00023315"/>
    </source>
</evidence>
<evidence type="ECO:0000313" key="8">
    <source>
        <dbReference type="Proteomes" id="UP000051181"/>
    </source>
</evidence>
<dbReference type="InterPro" id="IPR001227">
    <property type="entry name" value="Ac_transferase_dom_sf"/>
</dbReference>
<evidence type="ECO:0000256" key="3">
    <source>
        <dbReference type="ARBA" id="ARBA00048462"/>
    </source>
</evidence>
<dbReference type="SUPFAM" id="SSF55048">
    <property type="entry name" value="Probable ACP-binding domain of malonyl-CoA ACP transacylase"/>
    <property type="match status" value="1"/>
</dbReference>